<keyword evidence="2" id="KW-1185">Reference proteome</keyword>
<evidence type="ECO:0000313" key="1">
    <source>
        <dbReference type="EMBL" id="GFQ02150.1"/>
    </source>
</evidence>
<sequence length="78" mass="8254">MVPGSRSITVCTVNNAGMSDLLSKQLSISAIKNVLSFHVLLDYFNAKKLHQITDGTALAATMYQATGSSTTSSTSRTT</sequence>
<dbReference type="GO" id="GO:0005886">
    <property type="term" value="C:plasma membrane"/>
    <property type="evidence" value="ECO:0007669"/>
    <property type="project" value="TreeGrafter"/>
</dbReference>
<proteinExistence type="predicted"/>
<comment type="caution">
    <text evidence="1">The sequence shown here is derived from an EMBL/GenBank/DDBJ whole genome shotgun (WGS) entry which is preliminary data.</text>
</comment>
<dbReference type="EMBL" id="BMAC01000730">
    <property type="protein sequence ID" value="GFQ02150.1"/>
    <property type="molecule type" value="Genomic_DNA"/>
</dbReference>
<dbReference type="OrthoDB" id="912763at2759"/>
<dbReference type="InterPro" id="IPR033254">
    <property type="entry name" value="Plant_FLA"/>
</dbReference>
<accession>A0A830CT09</accession>
<gene>
    <name evidence="1" type="ORF">PHJA_002358900</name>
</gene>
<organism evidence="1 2">
    <name type="scientific">Phtheirospermum japonicum</name>
    <dbReference type="NCBI Taxonomy" id="374723"/>
    <lineage>
        <taxon>Eukaryota</taxon>
        <taxon>Viridiplantae</taxon>
        <taxon>Streptophyta</taxon>
        <taxon>Embryophyta</taxon>
        <taxon>Tracheophyta</taxon>
        <taxon>Spermatophyta</taxon>
        <taxon>Magnoliopsida</taxon>
        <taxon>eudicotyledons</taxon>
        <taxon>Gunneridae</taxon>
        <taxon>Pentapetalae</taxon>
        <taxon>asterids</taxon>
        <taxon>lamiids</taxon>
        <taxon>Lamiales</taxon>
        <taxon>Orobanchaceae</taxon>
        <taxon>Orobanchaceae incertae sedis</taxon>
        <taxon>Phtheirospermum</taxon>
    </lineage>
</organism>
<dbReference type="SUPFAM" id="SSF82153">
    <property type="entry name" value="FAS1 domain"/>
    <property type="match status" value="1"/>
</dbReference>
<dbReference type="AlphaFoldDB" id="A0A830CT09"/>
<dbReference type="PANTHER" id="PTHR32382:SF4">
    <property type="entry name" value="FASCICLIN-LIKE ARABINOGALACTAN PROTEIN 1"/>
    <property type="match status" value="1"/>
</dbReference>
<evidence type="ECO:0000313" key="2">
    <source>
        <dbReference type="Proteomes" id="UP000653305"/>
    </source>
</evidence>
<protein>
    <submittedName>
        <fullName evidence="1">Fasciclin-like arabinogalactan protein 1</fullName>
    </submittedName>
</protein>
<dbReference type="Proteomes" id="UP000653305">
    <property type="component" value="Unassembled WGS sequence"/>
</dbReference>
<dbReference type="PANTHER" id="PTHR32382">
    <property type="entry name" value="FASCICLIN-LIKE ARABINOGALACTAN PROTEIN"/>
    <property type="match status" value="1"/>
</dbReference>
<name>A0A830CT09_9LAMI</name>
<dbReference type="InterPro" id="IPR036378">
    <property type="entry name" value="FAS1_dom_sf"/>
</dbReference>
<reference evidence="1" key="1">
    <citation type="submission" date="2020-07" db="EMBL/GenBank/DDBJ databases">
        <title>Ethylene signaling mediates host invasion by parasitic plants.</title>
        <authorList>
            <person name="Yoshida S."/>
        </authorList>
    </citation>
    <scope>NUCLEOTIDE SEQUENCE</scope>
    <source>
        <strain evidence="1">Okayama</strain>
    </source>
</reference>